<dbReference type="InterPro" id="IPR017451">
    <property type="entry name" value="F-box-assoc_interact_dom"/>
</dbReference>
<feature type="domain" description="F-box" evidence="2">
    <location>
        <begin position="82"/>
        <end position="134"/>
    </location>
</feature>
<dbReference type="Proteomes" id="UP001237642">
    <property type="component" value="Unassembled WGS sequence"/>
</dbReference>
<dbReference type="AlphaFoldDB" id="A0AAD8HQW3"/>
<dbReference type="PANTHER" id="PTHR31672:SF13">
    <property type="entry name" value="F-BOX PROTEIN CPR30-LIKE"/>
    <property type="match status" value="1"/>
</dbReference>
<dbReference type="PROSITE" id="PS50181">
    <property type="entry name" value="FBOX"/>
    <property type="match status" value="1"/>
</dbReference>
<dbReference type="InterPro" id="IPR013187">
    <property type="entry name" value="F-box-assoc_dom_typ3"/>
</dbReference>
<evidence type="ECO:0000313" key="3">
    <source>
        <dbReference type="EMBL" id="KAK1371767.1"/>
    </source>
</evidence>
<organism evidence="3 4">
    <name type="scientific">Heracleum sosnowskyi</name>
    <dbReference type="NCBI Taxonomy" id="360622"/>
    <lineage>
        <taxon>Eukaryota</taxon>
        <taxon>Viridiplantae</taxon>
        <taxon>Streptophyta</taxon>
        <taxon>Embryophyta</taxon>
        <taxon>Tracheophyta</taxon>
        <taxon>Spermatophyta</taxon>
        <taxon>Magnoliopsida</taxon>
        <taxon>eudicotyledons</taxon>
        <taxon>Gunneridae</taxon>
        <taxon>Pentapetalae</taxon>
        <taxon>asterids</taxon>
        <taxon>campanulids</taxon>
        <taxon>Apiales</taxon>
        <taxon>Apiaceae</taxon>
        <taxon>Apioideae</taxon>
        <taxon>apioid superclade</taxon>
        <taxon>Tordylieae</taxon>
        <taxon>Tordyliinae</taxon>
        <taxon>Heracleum</taxon>
    </lineage>
</organism>
<reference evidence="3" key="1">
    <citation type="submission" date="2023-02" db="EMBL/GenBank/DDBJ databases">
        <title>Genome of toxic invasive species Heracleum sosnowskyi carries increased number of genes despite the absence of recent whole-genome duplications.</title>
        <authorList>
            <person name="Schelkunov M."/>
            <person name="Shtratnikova V."/>
            <person name="Makarenko M."/>
            <person name="Klepikova A."/>
            <person name="Omelchenko D."/>
            <person name="Novikova G."/>
            <person name="Obukhova E."/>
            <person name="Bogdanov V."/>
            <person name="Penin A."/>
            <person name="Logacheva M."/>
        </authorList>
    </citation>
    <scope>NUCLEOTIDE SEQUENCE</scope>
    <source>
        <strain evidence="3">Hsosn_3</strain>
        <tissue evidence="3">Leaf</tissue>
    </source>
</reference>
<dbReference type="SUPFAM" id="SSF81383">
    <property type="entry name" value="F-box domain"/>
    <property type="match status" value="1"/>
</dbReference>
<comment type="caution">
    <text evidence="3">The sequence shown here is derived from an EMBL/GenBank/DDBJ whole genome shotgun (WGS) entry which is preliminary data.</text>
</comment>
<accession>A0AAD8HQW3</accession>
<dbReference type="Gene3D" id="1.20.1280.50">
    <property type="match status" value="1"/>
</dbReference>
<dbReference type="InterPro" id="IPR050796">
    <property type="entry name" value="SCF_F-box_component"/>
</dbReference>
<sequence length="482" mass="56232">MPPIPIDQMNTSSSVKKKKKSRLPGFFQAQLRKLKSKGNLSSNKSVDNSTTYQISKNKMTLFDNHSPILKKHRNMPESQLTMPGIYDLPEDLLAEILKLLPVKYVLRCRCVQKSWYYLVKSDIFITLQLNYQKTPNNHHPKYLFFENAYTDVLTLRYDDEQCQEYCKPKYPPGLSDDFAWRALAYGLIYVSTMLLAGRDATQKIYLWNPLVQKYKTLPDSPLPFTFTDTQWNALAFGFLPETNDYVVVHIVKPRLHLGRGEPDPHSVIIGVYSLNTNSWRKICQDKVFVRHINHFDVVFINGAAFWAGVSLKRRKIILCYDTKTDVLREISLPKWVSHIPDNPFIHLFGQSIAYFVWDYGYDYFDMWVLKYHSINEFSWEKKMSISPNYKDIRVEVLGVRNNGEPILARSYNLISYNLDSHMAKNFVDSWDSWTSYPYYDQEGFAPPFFIRPFVEVSSYLISIDVIEQNIEHGSLVSECGFP</sequence>
<evidence type="ECO:0000256" key="1">
    <source>
        <dbReference type="SAM" id="MobiDB-lite"/>
    </source>
</evidence>
<evidence type="ECO:0000259" key="2">
    <source>
        <dbReference type="PROSITE" id="PS50181"/>
    </source>
</evidence>
<dbReference type="PANTHER" id="PTHR31672">
    <property type="entry name" value="BNACNNG10540D PROTEIN"/>
    <property type="match status" value="1"/>
</dbReference>
<name>A0AAD8HQW3_9APIA</name>
<dbReference type="Pfam" id="PF00646">
    <property type="entry name" value="F-box"/>
    <property type="match status" value="1"/>
</dbReference>
<proteinExistence type="predicted"/>
<dbReference type="InterPro" id="IPR001810">
    <property type="entry name" value="F-box_dom"/>
</dbReference>
<protein>
    <submittedName>
        <fullName evidence="3">F-box domain-containing protein</fullName>
    </submittedName>
</protein>
<dbReference type="CDD" id="cd22157">
    <property type="entry name" value="F-box_AtFBW1-like"/>
    <property type="match status" value="1"/>
</dbReference>
<dbReference type="SMART" id="SM00256">
    <property type="entry name" value="FBOX"/>
    <property type="match status" value="1"/>
</dbReference>
<dbReference type="InterPro" id="IPR036047">
    <property type="entry name" value="F-box-like_dom_sf"/>
</dbReference>
<keyword evidence="4" id="KW-1185">Reference proteome</keyword>
<gene>
    <name evidence="3" type="ORF">POM88_037859</name>
</gene>
<feature type="region of interest" description="Disordered" evidence="1">
    <location>
        <begin position="1"/>
        <end position="21"/>
    </location>
</feature>
<evidence type="ECO:0000313" key="4">
    <source>
        <dbReference type="Proteomes" id="UP001237642"/>
    </source>
</evidence>
<dbReference type="NCBIfam" id="TIGR01640">
    <property type="entry name" value="F_box_assoc_1"/>
    <property type="match status" value="1"/>
</dbReference>
<dbReference type="EMBL" id="JAUIZM010000008">
    <property type="protein sequence ID" value="KAK1371767.1"/>
    <property type="molecule type" value="Genomic_DNA"/>
</dbReference>
<reference evidence="3" key="2">
    <citation type="submission" date="2023-05" db="EMBL/GenBank/DDBJ databases">
        <authorList>
            <person name="Schelkunov M.I."/>
        </authorList>
    </citation>
    <scope>NUCLEOTIDE SEQUENCE</scope>
    <source>
        <strain evidence="3">Hsosn_3</strain>
        <tissue evidence="3">Leaf</tissue>
    </source>
</reference>
<dbReference type="Pfam" id="PF08268">
    <property type="entry name" value="FBA_3"/>
    <property type="match status" value="1"/>
</dbReference>